<keyword evidence="2" id="KW-1185">Reference proteome</keyword>
<dbReference type="AlphaFoldDB" id="A0A8T2ISZ8"/>
<proteinExistence type="predicted"/>
<dbReference type="EMBL" id="JAACNH010000008">
    <property type="protein sequence ID" value="KAG8434220.1"/>
    <property type="molecule type" value="Genomic_DNA"/>
</dbReference>
<gene>
    <name evidence="1" type="ORF">GDO86_012554</name>
</gene>
<evidence type="ECO:0000313" key="1">
    <source>
        <dbReference type="EMBL" id="KAG8434220.1"/>
    </source>
</evidence>
<evidence type="ECO:0000313" key="2">
    <source>
        <dbReference type="Proteomes" id="UP000812440"/>
    </source>
</evidence>
<dbReference type="Proteomes" id="UP000812440">
    <property type="component" value="Chromosome 7"/>
</dbReference>
<accession>A0A8T2ISZ8</accession>
<protein>
    <submittedName>
        <fullName evidence="1">Uncharacterized protein</fullName>
    </submittedName>
</protein>
<sequence>MVQILHIVGNITDVLSMNYTLINHYKHCSFTLHNPNPLPNVHSVLYSYHSWYIHQLNTLDRISIPL</sequence>
<name>A0A8T2ISZ8_9PIPI</name>
<reference evidence="1" key="1">
    <citation type="thesis" date="2020" institute="ProQuest LLC" country="789 East Eisenhower Parkway, Ann Arbor, MI, USA">
        <title>Comparative Genomics and Chromosome Evolution.</title>
        <authorList>
            <person name="Mudd A.B."/>
        </authorList>
    </citation>
    <scope>NUCLEOTIDE SEQUENCE</scope>
    <source>
        <strain evidence="1">Female2</strain>
        <tissue evidence="1">Blood</tissue>
    </source>
</reference>
<comment type="caution">
    <text evidence="1">The sequence shown here is derived from an EMBL/GenBank/DDBJ whole genome shotgun (WGS) entry which is preliminary data.</text>
</comment>
<organism evidence="1 2">
    <name type="scientific">Hymenochirus boettgeri</name>
    <name type="common">Congo dwarf clawed frog</name>
    <dbReference type="NCBI Taxonomy" id="247094"/>
    <lineage>
        <taxon>Eukaryota</taxon>
        <taxon>Metazoa</taxon>
        <taxon>Chordata</taxon>
        <taxon>Craniata</taxon>
        <taxon>Vertebrata</taxon>
        <taxon>Euteleostomi</taxon>
        <taxon>Amphibia</taxon>
        <taxon>Batrachia</taxon>
        <taxon>Anura</taxon>
        <taxon>Pipoidea</taxon>
        <taxon>Pipidae</taxon>
        <taxon>Pipinae</taxon>
        <taxon>Hymenochirus</taxon>
    </lineage>
</organism>